<evidence type="ECO:0000256" key="2">
    <source>
        <dbReference type="ARBA" id="ARBA00022475"/>
    </source>
</evidence>
<feature type="transmembrane region" description="Helical" evidence="6">
    <location>
        <begin position="412"/>
        <end position="433"/>
    </location>
</feature>
<feature type="transmembrane region" description="Helical" evidence="6">
    <location>
        <begin position="440"/>
        <end position="458"/>
    </location>
</feature>
<organism evidence="8 9">
    <name type="scientific">Rubroshorea leprosula</name>
    <dbReference type="NCBI Taxonomy" id="152421"/>
    <lineage>
        <taxon>Eukaryota</taxon>
        <taxon>Viridiplantae</taxon>
        <taxon>Streptophyta</taxon>
        <taxon>Embryophyta</taxon>
        <taxon>Tracheophyta</taxon>
        <taxon>Spermatophyta</taxon>
        <taxon>Magnoliopsida</taxon>
        <taxon>eudicotyledons</taxon>
        <taxon>Gunneridae</taxon>
        <taxon>Pentapetalae</taxon>
        <taxon>rosids</taxon>
        <taxon>malvids</taxon>
        <taxon>Malvales</taxon>
        <taxon>Dipterocarpaceae</taxon>
        <taxon>Rubroshorea</taxon>
    </lineage>
</organism>
<dbReference type="GO" id="GO:0005886">
    <property type="term" value="C:plasma membrane"/>
    <property type="evidence" value="ECO:0007669"/>
    <property type="project" value="UniProtKB-SubCell"/>
</dbReference>
<protein>
    <recommendedName>
        <fullName evidence="7">Integral membrane bound transporter domain-containing protein</fullName>
    </recommendedName>
</protein>
<evidence type="ECO:0000256" key="6">
    <source>
        <dbReference type="SAM" id="Phobius"/>
    </source>
</evidence>
<proteinExistence type="predicted"/>
<keyword evidence="3 6" id="KW-0812">Transmembrane</keyword>
<feature type="domain" description="Integral membrane bound transporter" evidence="7">
    <location>
        <begin position="398"/>
        <end position="526"/>
    </location>
</feature>
<dbReference type="Pfam" id="PF13515">
    <property type="entry name" value="FUSC_2"/>
    <property type="match status" value="1"/>
</dbReference>
<accession>A0AAV5KYS9</accession>
<evidence type="ECO:0000313" key="8">
    <source>
        <dbReference type="EMBL" id="GKV30018.1"/>
    </source>
</evidence>
<evidence type="ECO:0000256" key="1">
    <source>
        <dbReference type="ARBA" id="ARBA00004651"/>
    </source>
</evidence>
<keyword evidence="2" id="KW-1003">Cell membrane</keyword>
<feature type="transmembrane region" description="Helical" evidence="6">
    <location>
        <begin position="49"/>
        <end position="67"/>
    </location>
</feature>
<sequence>MVLACSIVGCTTLYGPKSVRDLLEFSAFSYVTTVLIVSDATLGDALRGCWNVLYASIQVMLPSVLILRGIGPARLTAELAALAVAVTAFMVALPNSTSLMAKRIAFGQAVIVYVGAVIHGAQTGTVMHPVHVVSSTALGAMASVVAMLLPYPHLAFLEARRACRIYAENASRRLNFLVEAFSAKDNRAAFDFLTEAKALAKTGAKHVQSIRDKQEGMMWERPRLRFRKPNCVDPGEKLQDMEILIRGMELALTSCTSFPVDMIDEMLRDFLQNAKVQIGLKLEQAKCSAPFDATTAPETKEEHTKKPLFSHRTISTTQELPACFFLNCMELLQYSSAIAGSIKCPVEKEDKAKTKESSDMDKGKSCFKFIQGSLLTILTQLRSERLVFAFKCSISLGLAVLLGLIYTKKNGYWSGLTVAISFAAGRQATFTVANARAQGTAMGSIYGIICSFIFHKFVDLRFLPLLPWIIFSSFLRHSRMYGQVGGISAVIGALLILGRTNYGTPTEFGIDRITEATIGILCLIMVELLLQRVRAATLAKTELSRCLGLLQNCIEGIVLCTEAELEPNFWFKPFHSSCYHKLLGSLSKMADILLLLAYQIEFLSQESPRIGDARKELEQQINNDIEFFVKKVVTWLKCLDGVLEIKSQASLEKGMQSRTISLDIESGKPANAQACTNMGLGDEDVEKIAGSFLQHSTEVTNIILCNEGKEMLKSQMVLFLSGLGFCISTMMRETIEMEREIKELVKWENPGRHINFHEIMGKPTNIHPR</sequence>
<keyword evidence="5 6" id="KW-0472">Membrane</keyword>
<dbReference type="InterPro" id="IPR049453">
    <property type="entry name" value="Memb_transporter_dom"/>
</dbReference>
<evidence type="ECO:0000256" key="5">
    <source>
        <dbReference type="ARBA" id="ARBA00023136"/>
    </source>
</evidence>
<feature type="transmembrane region" description="Helical" evidence="6">
    <location>
        <begin position="478"/>
        <end position="497"/>
    </location>
</feature>
<dbReference type="PANTHER" id="PTHR30509:SF34">
    <property type="entry name" value="F3L24.34 PROTEIN"/>
    <property type="match status" value="1"/>
</dbReference>
<feature type="transmembrane region" description="Helical" evidence="6">
    <location>
        <begin position="386"/>
        <end position="406"/>
    </location>
</feature>
<name>A0AAV5KYS9_9ROSI</name>
<keyword evidence="4 6" id="KW-1133">Transmembrane helix</keyword>
<feature type="transmembrane region" description="Helical" evidence="6">
    <location>
        <begin position="105"/>
        <end position="124"/>
    </location>
</feature>
<dbReference type="AlphaFoldDB" id="A0AAV5KYS9"/>
<evidence type="ECO:0000256" key="4">
    <source>
        <dbReference type="ARBA" id="ARBA00022989"/>
    </source>
</evidence>
<keyword evidence="9" id="KW-1185">Reference proteome</keyword>
<evidence type="ECO:0000256" key="3">
    <source>
        <dbReference type="ARBA" id="ARBA00022692"/>
    </source>
</evidence>
<evidence type="ECO:0000313" key="9">
    <source>
        <dbReference type="Proteomes" id="UP001054252"/>
    </source>
</evidence>
<gene>
    <name evidence="8" type="ORF">SLEP1_g38886</name>
</gene>
<comment type="caution">
    <text evidence="8">The sequence shown here is derived from an EMBL/GenBank/DDBJ whole genome shotgun (WGS) entry which is preliminary data.</text>
</comment>
<dbReference type="PANTHER" id="PTHR30509">
    <property type="entry name" value="P-HYDROXYBENZOIC ACID EFFLUX PUMP SUBUNIT-RELATED"/>
    <property type="match status" value="1"/>
</dbReference>
<feature type="transmembrane region" description="Helical" evidence="6">
    <location>
        <begin position="73"/>
        <end position="93"/>
    </location>
</feature>
<reference evidence="8 9" key="1">
    <citation type="journal article" date="2021" name="Commun. Biol.">
        <title>The genome of Shorea leprosula (Dipterocarpaceae) highlights the ecological relevance of drought in aseasonal tropical rainforests.</title>
        <authorList>
            <person name="Ng K.K.S."/>
            <person name="Kobayashi M.J."/>
            <person name="Fawcett J.A."/>
            <person name="Hatakeyama M."/>
            <person name="Paape T."/>
            <person name="Ng C.H."/>
            <person name="Ang C.C."/>
            <person name="Tnah L.H."/>
            <person name="Lee C.T."/>
            <person name="Nishiyama T."/>
            <person name="Sese J."/>
            <person name="O'Brien M.J."/>
            <person name="Copetti D."/>
            <person name="Mohd Noor M.I."/>
            <person name="Ong R.C."/>
            <person name="Putra M."/>
            <person name="Sireger I.Z."/>
            <person name="Indrioko S."/>
            <person name="Kosugi Y."/>
            <person name="Izuno A."/>
            <person name="Isagi Y."/>
            <person name="Lee S.L."/>
            <person name="Shimizu K.K."/>
        </authorList>
    </citation>
    <scope>NUCLEOTIDE SEQUENCE [LARGE SCALE GENOMIC DNA]</scope>
    <source>
        <strain evidence="8">214</strain>
    </source>
</reference>
<feature type="transmembrane region" description="Helical" evidence="6">
    <location>
        <begin position="130"/>
        <end position="151"/>
    </location>
</feature>
<evidence type="ECO:0000259" key="7">
    <source>
        <dbReference type="Pfam" id="PF13515"/>
    </source>
</evidence>
<comment type="subcellular location">
    <subcellularLocation>
        <location evidence="1">Cell membrane</location>
        <topology evidence="1">Multi-pass membrane protein</topology>
    </subcellularLocation>
</comment>
<dbReference type="EMBL" id="BPVZ01000085">
    <property type="protein sequence ID" value="GKV30018.1"/>
    <property type="molecule type" value="Genomic_DNA"/>
</dbReference>
<dbReference type="Proteomes" id="UP001054252">
    <property type="component" value="Unassembled WGS sequence"/>
</dbReference>